<evidence type="ECO:0000313" key="3">
    <source>
        <dbReference type="Proteomes" id="UP000030403"/>
    </source>
</evidence>
<dbReference type="AlphaFoldDB" id="A0A0A5GE08"/>
<dbReference type="InterPro" id="IPR050662">
    <property type="entry name" value="Sec-metab_biosynth-thioest"/>
</dbReference>
<dbReference type="InterPro" id="IPR036866">
    <property type="entry name" value="RibonucZ/Hydroxyglut_hydro"/>
</dbReference>
<dbReference type="PANTHER" id="PTHR23131:SF0">
    <property type="entry name" value="ENDORIBONUCLEASE LACTB2"/>
    <property type="match status" value="1"/>
</dbReference>
<dbReference type="SMART" id="SM00849">
    <property type="entry name" value="Lactamase_B"/>
    <property type="match status" value="1"/>
</dbReference>
<dbReference type="RefSeq" id="WP_027445755.1">
    <property type="nucleotide sequence ID" value="NZ_AULJ01000013.1"/>
</dbReference>
<evidence type="ECO:0000313" key="2">
    <source>
        <dbReference type="EMBL" id="KGX91436.1"/>
    </source>
</evidence>
<feature type="domain" description="Metallo-beta-lactamase" evidence="1">
    <location>
        <begin position="19"/>
        <end position="194"/>
    </location>
</feature>
<reference evidence="2 3" key="1">
    <citation type="submission" date="2013-08" db="EMBL/GenBank/DDBJ databases">
        <authorList>
            <person name="Huang J."/>
            <person name="Wang G."/>
        </authorList>
    </citation>
    <scope>NUCLEOTIDE SEQUENCE [LARGE SCALE GENOMIC DNA]</scope>
    <source>
        <strain evidence="2 3">BH030004</strain>
    </source>
</reference>
<proteinExistence type="predicted"/>
<dbReference type="OrthoDB" id="235784at2"/>
<evidence type="ECO:0000259" key="1">
    <source>
        <dbReference type="SMART" id="SM00849"/>
    </source>
</evidence>
<dbReference type="EMBL" id="AVPF01000002">
    <property type="protein sequence ID" value="KGX91436.1"/>
    <property type="molecule type" value="Genomic_DNA"/>
</dbReference>
<accession>A0A0A5GE08</accession>
<dbReference type="Pfam" id="PF00753">
    <property type="entry name" value="Lactamase_B"/>
    <property type="match status" value="1"/>
</dbReference>
<dbReference type="InterPro" id="IPR001279">
    <property type="entry name" value="Metallo-B-lactamas"/>
</dbReference>
<gene>
    <name evidence="2" type="ORF">N783_07720</name>
</gene>
<dbReference type="SUPFAM" id="SSF56281">
    <property type="entry name" value="Metallo-hydrolase/oxidoreductase"/>
    <property type="match status" value="1"/>
</dbReference>
<dbReference type="STRING" id="1385511.GCA_000425225_01411"/>
<dbReference type="PANTHER" id="PTHR23131">
    <property type="entry name" value="ENDORIBONUCLEASE LACTB2"/>
    <property type="match status" value="1"/>
</dbReference>
<organism evidence="2 3">
    <name type="scientific">Pontibacillus marinus BH030004 = DSM 16465</name>
    <dbReference type="NCBI Taxonomy" id="1385511"/>
    <lineage>
        <taxon>Bacteria</taxon>
        <taxon>Bacillati</taxon>
        <taxon>Bacillota</taxon>
        <taxon>Bacilli</taxon>
        <taxon>Bacillales</taxon>
        <taxon>Bacillaceae</taxon>
        <taxon>Pontibacillus</taxon>
    </lineage>
</organism>
<keyword evidence="3" id="KW-1185">Reference proteome</keyword>
<comment type="caution">
    <text evidence="2">The sequence shown here is derived from an EMBL/GenBank/DDBJ whole genome shotgun (WGS) entry which is preliminary data.</text>
</comment>
<protein>
    <submittedName>
        <fullName evidence="2">Beta-lactamase</fullName>
    </submittedName>
</protein>
<dbReference type="Proteomes" id="UP000030403">
    <property type="component" value="Unassembled WGS sequence"/>
</dbReference>
<dbReference type="Gene3D" id="3.60.15.10">
    <property type="entry name" value="Ribonuclease Z/Hydroxyacylglutathione hydrolase-like"/>
    <property type="match status" value="1"/>
</dbReference>
<sequence length="264" mass="30604">MVDIIQHQDVTAIKGTVTYSSVTLQVYNFITDGMLIDTSTIQLLDELIPVYKKYPVDFVVITHAHEDHTGTANWLQNNLDVPIFIHQMSIEESKREADYPQYRELVWGIRKPFKAKPLPDSFQSRNDSWETIHTPGHAQDHLALYNKEKKILFSGDLFVTPKPKVIMASESIPKMIQSLKRVLTYDFQEVFCCHAGYLPNGRILLKQKLDYLHDLKEKIVNRYNKGMSLEEIDQELFPITPPIAPFSRYDWDSKHIVKSILTDI</sequence>
<name>A0A0A5GE08_9BACI</name>
<dbReference type="eggNOG" id="COG0491">
    <property type="taxonomic scope" value="Bacteria"/>
</dbReference>